<dbReference type="Pfam" id="PF24835">
    <property type="entry name" value="DUF7717"/>
    <property type="match status" value="1"/>
</dbReference>
<accession>A0A382BT03</accession>
<dbReference type="AlphaFoldDB" id="A0A382BT03"/>
<dbReference type="InterPro" id="IPR056134">
    <property type="entry name" value="DUF7717"/>
</dbReference>
<evidence type="ECO:0000313" key="1">
    <source>
        <dbReference type="EMBL" id="SVB16203.1"/>
    </source>
</evidence>
<sequence>MSYDKTLIEFMNYLEGRFTEESNLRDRSPDKYSIRMVKGRRFDRIVYDNSYDFNRIHCFVERDTGNIYKPAGWRAPHTKGKCIRGSIYDKETFKNADRFGGWLYL</sequence>
<reference evidence="1" key="1">
    <citation type="submission" date="2018-05" db="EMBL/GenBank/DDBJ databases">
        <authorList>
            <person name="Lanie J.A."/>
            <person name="Ng W.-L."/>
            <person name="Kazmierczak K.M."/>
            <person name="Andrzejewski T.M."/>
            <person name="Davidsen T.M."/>
            <person name="Wayne K.J."/>
            <person name="Tettelin H."/>
            <person name="Glass J.I."/>
            <person name="Rusch D."/>
            <person name="Podicherti R."/>
            <person name="Tsui H.-C.T."/>
            <person name="Winkler M.E."/>
        </authorList>
    </citation>
    <scope>NUCLEOTIDE SEQUENCE</scope>
</reference>
<proteinExistence type="predicted"/>
<protein>
    <submittedName>
        <fullName evidence="1">Uncharacterized protein</fullName>
    </submittedName>
</protein>
<organism evidence="1">
    <name type="scientific">marine metagenome</name>
    <dbReference type="NCBI Taxonomy" id="408172"/>
    <lineage>
        <taxon>unclassified sequences</taxon>
        <taxon>metagenomes</taxon>
        <taxon>ecological metagenomes</taxon>
    </lineage>
</organism>
<dbReference type="EMBL" id="UINC01030954">
    <property type="protein sequence ID" value="SVB16203.1"/>
    <property type="molecule type" value="Genomic_DNA"/>
</dbReference>
<gene>
    <name evidence="1" type="ORF">METZ01_LOCUS169057</name>
</gene>
<name>A0A382BT03_9ZZZZ</name>